<gene>
    <name evidence="3" type="ORF">UCC3521_0107</name>
</gene>
<dbReference type="InterPro" id="IPR003961">
    <property type="entry name" value="FN3_dom"/>
</dbReference>
<dbReference type="Pfam" id="PF00041">
    <property type="entry name" value="fn3"/>
    <property type="match status" value="1"/>
</dbReference>
<protein>
    <recommendedName>
        <fullName evidence="2">Fibronectin type-III domain-containing protein</fullName>
    </recommendedName>
</protein>
<feature type="region of interest" description="Disordered" evidence="1">
    <location>
        <begin position="135"/>
        <end position="156"/>
    </location>
</feature>
<accession>A0A4Y5FEZ7</accession>
<sequence length="169" mass="17249">MADVTFDIYDANNTKVVDAQASPVSITGLKPNTTYKGYQATYAGKSDKTAIPDFTTLDVVSGAPTLAVTPGDGKVDVTLTAGTNSGSDVTDYKVYYTDGKTPLTMDLKGSLTGTITGLTNGTEYTFQAVAVNGAGESDKSSSVTSTPVAPKPTVGSVTTTATTATIPLN</sequence>
<evidence type="ECO:0000313" key="4">
    <source>
        <dbReference type="Proteomes" id="UP000309991"/>
    </source>
</evidence>
<dbReference type="Gene3D" id="2.60.40.10">
    <property type="entry name" value="Immunoglobulins"/>
    <property type="match status" value="1"/>
</dbReference>
<dbReference type="Proteomes" id="UP000309991">
    <property type="component" value="Segment"/>
</dbReference>
<feature type="domain" description="Fibronectin type-III" evidence="2">
    <location>
        <begin position="60"/>
        <end position="151"/>
    </location>
</feature>
<keyword evidence="4" id="KW-1185">Reference proteome</keyword>
<proteinExistence type="predicted"/>
<dbReference type="EMBL" id="MK504444">
    <property type="protein sequence ID" value="QBJ03645.1"/>
    <property type="molecule type" value="Genomic_DNA"/>
</dbReference>
<name>A0A4Y5FEZ7_9CAUD</name>
<evidence type="ECO:0000256" key="1">
    <source>
        <dbReference type="SAM" id="MobiDB-lite"/>
    </source>
</evidence>
<evidence type="ECO:0000313" key="3">
    <source>
        <dbReference type="EMBL" id="QBJ03645.1"/>
    </source>
</evidence>
<organism evidence="3 4">
    <name type="scientific">Lactobacillus phage 3-521</name>
    <dbReference type="NCBI Taxonomy" id="2510943"/>
    <lineage>
        <taxon>Viruses</taxon>
        <taxon>Duplodnaviria</taxon>
        <taxon>Heunggongvirae</taxon>
        <taxon>Uroviricota</taxon>
        <taxon>Caudoviricetes</taxon>
        <taxon>Herelleviridae</taxon>
        <taxon>Watanabevirus</taxon>
        <taxon>Watanabevirus wv3521</taxon>
    </lineage>
</organism>
<reference evidence="3 4" key="1">
    <citation type="submission" date="2019-02" db="EMBL/GenBank/DDBJ databases">
        <title>Isolation of virulent Lactobacillus brevis phages.</title>
        <authorList>
            <person name="Feyereisen M."/>
            <person name="Mahony J."/>
            <person name="O'Sullivan T."/>
            <person name="van Sinderen D."/>
        </authorList>
    </citation>
    <scope>NUCLEOTIDE SEQUENCE [LARGE SCALE GENOMIC DNA]</scope>
</reference>
<dbReference type="SUPFAM" id="SSF49265">
    <property type="entry name" value="Fibronectin type III"/>
    <property type="match status" value="1"/>
</dbReference>
<dbReference type="PROSITE" id="PS50853">
    <property type="entry name" value="FN3"/>
    <property type="match status" value="1"/>
</dbReference>
<dbReference type="CDD" id="cd00063">
    <property type="entry name" value="FN3"/>
    <property type="match status" value="1"/>
</dbReference>
<dbReference type="InterPro" id="IPR036116">
    <property type="entry name" value="FN3_sf"/>
</dbReference>
<dbReference type="InterPro" id="IPR013783">
    <property type="entry name" value="Ig-like_fold"/>
</dbReference>
<dbReference type="SMART" id="SM00060">
    <property type="entry name" value="FN3"/>
    <property type="match status" value="1"/>
</dbReference>
<evidence type="ECO:0000259" key="2">
    <source>
        <dbReference type="PROSITE" id="PS50853"/>
    </source>
</evidence>